<evidence type="ECO:0000313" key="2">
    <source>
        <dbReference type="Proteomes" id="UP000789860"/>
    </source>
</evidence>
<accession>A0ACA9N2X7</accession>
<sequence length="61" mass="6767">SKEENSTLLTKIASEKRNSSNQNYTTEKIEDNNSNLVQKINILSPDSKPSKPKCETATADI</sequence>
<dbReference type="EMBL" id="CAJVPM010018505">
    <property type="protein sequence ID" value="CAG8625304.1"/>
    <property type="molecule type" value="Genomic_DNA"/>
</dbReference>
<protein>
    <submittedName>
        <fullName evidence="1">7981_t:CDS:1</fullName>
    </submittedName>
</protein>
<reference evidence="1" key="1">
    <citation type="submission" date="2021-06" db="EMBL/GenBank/DDBJ databases">
        <authorList>
            <person name="Kallberg Y."/>
            <person name="Tangrot J."/>
            <person name="Rosling A."/>
        </authorList>
    </citation>
    <scope>NUCLEOTIDE SEQUENCE</scope>
    <source>
        <strain evidence="1">AU212A</strain>
    </source>
</reference>
<organism evidence="1 2">
    <name type="scientific">Scutellospora calospora</name>
    <dbReference type="NCBI Taxonomy" id="85575"/>
    <lineage>
        <taxon>Eukaryota</taxon>
        <taxon>Fungi</taxon>
        <taxon>Fungi incertae sedis</taxon>
        <taxon>Mucoromycota</taxon>
        <taxon>Glomeromycotina</taxon>
        <taxon>Glomeromycetes</taxon>
        <taxon>Diversisporales</taxon>
        <taxon>Gigasporaceae</taxon>
        <taxon>Scutellospora</taxon>
    </lineage>
</organism>
<name>A0ACA9N2X7_9GLOM</name>
<proteinExistence type="predicted"/>
<gene>
    <name evidence="1" type="ORF">SCALOS_LOCUS7785</name>
</gene>
<keyword evidence="2" id="KW-1185">Reference proteome</keyword>
<dbReference type="Proteomes" id="UP000789860">
    <property type="component" value="Unassembled WGS sequence"/>
</dbReference>
<comment type="caution">
    <text evidence="1">The sequence shown here is derived from an EMBL/GenBank/DDBJ whole genome shotgun (WGS) entry which is preliminary data.</text>
</comment>
<feature type="non-terminal residue" evidence="1">
    <location>
        <position position="1"/>
    </location>
</feature>
<evidence type="ECO:0000313" key="1">
    <source>
        <dbReference type="EMBL" id="CAG8625304.1"/>
    </source>
</evidence>